<comment type="similarity">
    <text evidence="5">Belongs to the SAT4 family.</text>
</comment>
<dbReference type="GO" id="GO:0016020">
    <property type="term" value="C:membrane"/>
    <property type="evidence" value="ECO:0007669"/>
    <property type="project" value="UniProtKB-SubCell"/>
</dbReference>
<comment type="subcellular location">
    <subcellularLocation>
        <location evidence="1">Membrane</location>
        <topology evidence="1">Multi-pass membrane protein</topology>
    </subcellularLocation>
</comment>
<feature type="transmembrane region" description="Helical" evidence="6">
    <location>
        <begin position="201"/>
        <end position="220"/>
    </location>
</feature>
<dbReference type="Proteomes" id="UP001373714">
    <property type="component" value="Unassembled WGS sequence"/>
</dbReference>
<proteinExistence type="inferred from homology"/>
<keyword evidence="2 6" id="KW-0812">Transmembrane</keyword>
<name>A0AAV9U0G1_9PEZI</name>
<evidence type="ECO:0000256" key="6">
    <source>
        <dbReference type="SAM" id="Phobius"/>
    </source>
</evidence>
<dbReference type="EMBL" id="JAVHNS010000016">
    <property type="protein sequence ID" value="KAK6333634.1"/>
    <property type="molecule type" value="Genomic_DNA"/>
</dbReference>
<keyword evidence="3 6" id="KW-1133">Transmembrane helix</keyword>
<keyword evidence="9" id="KW-1185">Reference proteome</keyword>
<dbReference type="PANTHER" id="PTHR33048">
    <property type="entry name" value="PTH11-LIKE INTEGRAL MEMBRANE PROTEIN (AFU_ORTHOLOGUE AFUA_5G11245)"/>
    <property type="match status" value="1"/>
</dbReference>
<organism evidence="8 9">
    <name type="scientific">Orbilia blumenaviensis</name>
    <dbReference type="NCBI Taxonomy" id="1796055"/>
    <lineage>
        <taxon>Eukaryota</taxon>
        <taxon>Fungi</taxon>
        <taxon>Dikarya</taxon>
        <taxon>Ascomycota</taxon>
        <taxon>Pezizomycotina</taxon>
        <taxon>Orbiliomycetes</taxon>
        <taxon>Orbiliales</taxon>
        <taxon>Orbiliaceae</taxon>
        <taxon>Orbilia</taxon>
    </lineage>
</organism>
<feature type="transmembrane region" description="Helical" evidence="6">
    <location>
        <begin position="169"/>
        <end position="189"/>
    </location>
</feature>
<accession>A0AAV9U0G1</accession>
<evidence type="ECO:0000256" key="2">
    <source>
        <dbReference type="ARBA" id="ARBA00022692"/>
    </source>
</evidence>
<feature type="transmembrane region" description="Helical" evidence="6">
    <location>
        <begin position="137"/>
        <end position="157"/>
    </location>
</feature>
<feature type="domain" description="Rhodopsin" evidence="7">
    <location>
        <begin position="44"/>
        <end position="156"/>
    </location>
</feature>
<sequence length="514" mass="59637">MALLTRFYVLVDEHAPPFWDPASASAFICILSVGVLGAAAAGGRLYGKFKLTKKFAWDDMFMLLAAVSSVSYTIMALLQVRYGLVVPMQQRPYEVQIEYEMINYAARVFYLTGLTWFKLSLCVTCHKMSNGRLETKIMVLATFAACSAIGITSIIALLQAFPPGAVEGVTLHVGILLQLMYGFISNNRYLNTVQRKHRRGWMYVTFATTFSSIIRAFTIAPATSIFSTESEALIVMGVLELNMGIISTSLPAWYMWMDISRKGKRKLRDYQPFRFLRRLLLPLTNPAQRLARENYYKFITTIEDKTSMWRIIQQVQRIQELPYYQMLYWNAEANPAEKVIGRQTRLYNIAFRFRRWFNITKADLSYRLRRISGLRKASFLPNEIEFELTGRNKEQMKDKLEQRPVNISEDENFDEVQFMEPLLKQQRESFLTNRNYNILFTSDKTLTDMMRDEELEYINSVQWNAFKDEGVDWKLRQNFASGQTHHLNSFLFSDNVTSSRVDGNLKGRCGRRRG</sequence>
<feature type="transmembrane region" description="Helical" evidence="6">
    <location>
        <begin position="61"/>
        <end position="84"/>
    </location>
</feature>
<feature type="transmembrane region" description="Helical" evidence="6">
    <location>
        <begin position="232"/>
        <end position="256"/>
    </location>
</feature>
<evidence type="ECO:0000256" key="1">
    <source>
        <dbReference type="ARBA" id="ARBA00004141"/>
    </source>
</evidence>
<keyword evidence="4 6" id="KW-0472">Membrane</keyword>
<evidence type="ECO:0000313" key="9">
    <source>
        <dbReference type="Proteomes" id="UP001373714"/>
    </source>
</evidence>
<gene>
    <name evidence="8" type="ORF">TWF730_003819</name>
</gene>
<reference evidence="8 9" key="1">
    <citation type="submission" date="2019-10" db="EMBL/GenBank/DDBJ databases">
        <authorList>
            <person name="Palmer J.M."/>
        </authorList>
    </citation>
    <scope>NUCLEOTIDE SEQUENCE [LARGE SCALE GENOMIC DNA]</scope>
    <source>
        <strain evidence="8 9">TWF730</strain>
    </source>
</reference>
<evidence type="ECO:0000256" key="3">
    <source>
        <dbReference type="ARBA" id="ARBA00022989"/>
    </source>
</evidence>
<evidence type="ECO:0000256" key="5">
    <source>
        <dbReference type="ARBA" id="ARBA00038359"/>
    </source>
</evidence>
<feature type="transmembrane region" description="Helical" evidence="6">
    <location>
        <begin position="104"/>
        <end position="125"/>
    </location>
</feature>
<evidence type="ECO:0000259" key="7">
    <source>
        <dbReference type="Pfam" id="PF20684"/>
    </source>
</evidence>
<evidence type="ECO:0000313" key="8">
    <source>
        <dbReference type="EMBL" id="KAK6333634.1"/>
    </source>
</evidence>
<dbReference type="AlphaFoldDB" id="A0AAV9U0G1"/>
<comment type="caution">
    <text evidence="8">The sequence shown here is derived from an EMBL/GenBank/DDBJ whole genome shotgun (WGS) entry which is preliminary data.</text>
</comment>
<dbReference type="InterPro" id="IPR049326">
    <property type="entry name" value="Rhodopsin_dom_fungi"/>
</dbReference>
<dbReference type="InterPro" id="IPR052337">
    <property type="entry name" value="SAT4-like"/>
</dbReference>
<feature type="transmembrane region" description="Helical" evidence="6">
    <location>
        <begin position="22"/>
        <end position="41"/>
    </location>
</feature>
<protein>
    <recommendedName>
        <fullName evidence="7">Rhodopsin domain-containing protein</fullName>
    </recommendedName>
</protein>
<dbReference type="PANTHER" id="PTHR33048:SF47">
    <property type="entry name" value="INTEGRAL MEMBRANE PROTEIN-RELATED"/>
    <property type="match status" value="1"/>
</dbReference>
<evidence type="ECO:0000256" key="4">
    <source>
        <dbReference type="ARBA" id="ARBA00023136"/>
    </source>
</evidence>
<dbReference type="Pfam" id="PF20684">
    <property type="entry name" value="Fung_rhodopsin"/>
    <property type="match status" value="1"/>
</dbReference>